<dbReference type="InterPro" id="IPR009057">
    <property type="entry name" value="Homeodomain-like_sf"/>
</dbReference>
<dbReference type="GO" id="GO:0003700">
    <property type="term" value="F:DNA-binding transcription factor activity"/>
    <property type="evidence" value="ECO:0007669"/>
    <property type="project" value="InterPro"/>
</dbReference>
<organism evidence="2 3">
    <name type="scientific">Streptococcus iniae</name>
    <name type="common">Streptococcus shiloi</name>
    <dbReference type="NCBI Taxonomy" id="1346"/>
    <lineage>
        <taxon>Bacteria</taxon>
        <taxon>Bacillati</taxon>
        <taxon>Bacillota</taxon>
        <taxon>Bacilli</taxon>
        <taxon>Lactobacillales</taxon>
        <taxon>Streptococcaceae</taxon>
        <taxon>Streptococcus</taxon>
    </lineage>
</organism>
<dbReference type="PROSITE" id="PS51071">
    <property type="entry name" value="HTH_RPIR"/>
    <property type="match status" value="1"/>
</dbReference>
<dbReference type="OrthoDB" id="3684496at2"/>
<dbReference type="Gene3D" id="1.10.10.10">
    <property type="entry name" value="Winged helix-like DNA-binding domain superfamily/Winged helix DNA-binding domain"/>
    <property type="match status" value="1"/>
</dbReference>
<accession>A0A3L8GD44</accession>
<dbReference type="STRING" id="1346.BMF34_09305"/>
<dbReference type="InterPro" id="IPR036388">
    <property type="entry name" value="WH-like_DNA-bd_sf"/>
</dbReference>
<gene>
    <name evidence="2" type="ORF">DIY07_09380</name>
</gene>
<dbReference type="SUPFAM" id="SSF46689">
    <property type="entry name" value="Homeodomain-like"/>
    <property type="match status" value="1"/>
</dbReference>
<dbReference type="KEGG" id="siz:SI82_09290"/>
<protein>
    <submittedName>
        <fullName evidence="2">MurR/RpiR family transcriptional regulator</fullName>
    </submittedName>
</protein>
<dbReference type="InterPro" id="IPR000281">
    <property type="entry name" value="HTH_RpiR"/>
</dbReference>
<dbReference type="GO" id="GO:0003677">
    <property type="term" value="F:DNA binding"/>
    <property type="evidence" value="ECO:0007669"/>
    <property type="project" value="InterPro"/>
</dbReference>
<dbReference type="Proteomes" id="UP000269148">
    <property type="component" value="Unassembled WGS sequence"/>
</dbReference>
<proteinExistence type="predicted"/>
<dbReference type="EMBL" id="QLQD01000081">
    <property type="protein sequence ID" value="RLU54959.1"/>
    <property type="molecule type" value="Genomic_DNA"/>
</dbReference>
<dbReference type="InterPro" id="IPR047640">
    <property type="entry name" value="RpiR-like"/>
</dbReference>
<dbReference type="PANTHER" id="PTHR30514:SF1">
    <property type="entry name" value="HTH-TYPE TRANSCRIPTIONAL REGULATOR HEXR-RELATED"/>
    <property type="match status" value="1"/>
</dbReference>
<dbReference type="PANTHER" id="PTHR30514">
    <property type="entry name" value="GLUCOKINASE"/>
    <property type="match status" value="1"/>
</dbReference>
<dbReference type="RefSeq" id="WP_003100214.1">
    <property type="nucleotide sequence ID" value="NZ_CP010783.1"/>
</dbReference>
<evidence type="ECO:0000313" key="3">
    <source>
        <dbReference type="Proteomes" id="UP000269148"/>
    </source>
</evidence>
<dbReference type="SMR" id="A0A3L8GD44"/>
<feature type="domain" description="HTH rpiR-type" evidence="1">
    <location>
        <begin position="1"/>
        <end position="76"/>
    </location>
</feature>
<dbReference type="GO" id="GO:0097367">
    <property type="term" value="F:carbohydrate derivative binding"/>
    <property type="evidence" value="ECO:0007669"/>
    <property type="project" value="InterPro"/>
</dbReference>
<evidence type="ECO:0000259" key="1">
    <source>
        <dbReference type="PROSITE" id="PS51071"/>
    </source>
</evidence>
<sequence length="237" mass="27663">MNLQELVESSKAQLSETEWLIFHFLNEDKSAYSYNIQEIADSCHVSTTSVFRLCKKLGLTGFSELKAVLKYAKQEATLIVRRDFQELYHQVVDYIARFDTEKILKTLRRADRIYLLARTDLELRLAKDFQRIFFPLGKTVIILPSYQALLSHKQGLDHQILWVFQLDSPEDFPLELQSPQWMASIFLVLISDFKETHILSDEHLYIPNLSQKQLIPTGHITPYSLAIEILYLKLQLT</sequence>
<dbReference type="Pfam" id="PF01418">
    <property type="entry name" value="HTH_6"/>
    <property type="match status" value="1"/>
</dbReference>
<dbReference type="AlphaFoldDB" id="A0A3L8GD44"/>
<evidence type="ECO:0000313" key="2">
    <source>
        <dbReference type="EMBL" id="RLU54959.1"/>
    </source>
</evidence>
<dbReference type="GeneID" id="35766668"/>
<name>A0A3L8GD44_STRIN</name>
<reference evidence="2 3" key="1">
    <citation type="submission" date="2018-06" db="EMBL/GenBank/DDBJ databases">
        <title>Mutators as drivers of adaptation in pathogenic bacteria and a risk factor for host jumps and vaccine escape.</title>
        <authorList>
            <person name="Barnes A.C."/>
            <person name="Silayeva O."/>
        </authorList>
    </citation>
    <scope>NUCLEOTIDE SEQUENCE [LARGE SCALE GENOMIC DNA]</scope>
    <source>
        <strain evidence="2 3">QMA0445</strain>
    </source>
</reference>
<comment type="caution">
    <text evidence="2">The sequence shown here is derived from an EMBL/GenBank/DDBJ whole genome shotgun (WGS) entry which is preliminary data.</text>
</comment>